<dbReference type="RefSeq" id="WP_272460665.1">
    <property type="nucleotide sequence ID" value="NZ_JAPFQL010000005.1"/>
</dbReference>
<evidence type="ECO:0000313" key="4">
    <source>
        <dbReference type="Proteomes" id="UP001150259"/>
    </source>
</evidence>
<sequence length="98" mass="10152">MRILLLAMGSRGDVQPMLALGDRLRREGLAVAVAAGADFGPFVEEQGLDFEPLSFEVMEGSGASSARSGSEGRAPTPDARLVSCARSCGTSPRPSQAT</sequence>
<dbReference type="Proteomes" id="UP001150259">
    <property type="component" value="Unassembled WGS sequence"/>
</dbReference>
<name>A0ABT5GCY5_9MICO</name>
<dbReference type="Gene3D" id="3.40.50.2000">
    <property type="entry name" value="Glycogen Phosphorylase B"/>
    <property type="match status" value="1"/>
</dbReference>
<evidence type="ECO:0000259" key="2">
    <source>
        <dbReference type="Pfam" id="PF03033"/>
    </source>
</evidence>
<dbReference type="EC" id="2.4.-.-" evidence="3"/>
<reference evidence="3 4" key="1">
    <citation type="submission" date="2022-11" db="EMBL/GenBank/DDBJ databases">
        <title>Anaerobic phenanthrene biodegradation by a DNRA strain PheN6.</title>
        <authorList>
            <person name="Zhang Z."/>
        </authorList>
    </citation>
    <scope>NUCLEOTIDE SEQUENCE [LARGE SCALE GENOMIC DNA]</scope>
    <source>
        <strain evidence="3 4">PheN6</strain>
    </source>
</reference>
<accession>A0ABT5GCY5</accession>
<dbReference type="InterPro" id="IPR050426">
    <property type="entry name" value="Glycosyltransferase_28"/>
</dbReference>
<dbReference type="PANTHER" id="PTHR48050:SF13">
    <property type="entry name" value="STEROL 3-BETA-GLUCOSYLTRANSFERASE UGT80A2"/>
    <property type="match status" value="1"/>
</dbReference>
<dbReference type="PANTHER" id="PTHR48050">
    <property type="entry name" value="STEROL 3-BETA-GLUCOSYLTRANSFERASE"/>
    <property type="match status" value="1"/>
</dbReference>
<feature type="compositionally biased region" description="Polar residues" evidence="1">
    <location>
        <begin position="88"/>
        <end position="98"/>
    </location>
</feature>
<organism evidence="3 4">
    <name type="scientific">Intrasporangium calvum</name>
    <dbReference type="NCBI Taxonomy" id="53358"/>
    <lineage>
        <taxon>Bacteria</taxon>
        <taxon>Bacillati</taxon>
        <taxon>Actinomycetota</taxon>
        <taxon>Actinomycetes</taxon>
        <taxon>Micrococcales</taxon>
        <taxon>Intrasporangiaceae</taxon>
        <taxon>Intrasporangium</taxon>
    </lineage>
</organism>
<dbReference type="SUPFAM" id="SSF53756">
    <property type="entry name" value="UDP-Glycosyltransferase/glycogen phosphorylase"/>
    <property type="match status" value="1"/>
</dbReference>
<dbReference type="InterPro" id="IPR004276">
    <property type="entry name" value="GlycoTrans_28_N"/>
</dbReference>
<keyword evidence="3" id="KW-0328">Glycosyltransferase</keyword>
<keyword evidence="4" id="KW-1185">Reference proteome</keyword>
<dbReference type="GO" id="GO:0016757">
    <property type="term" value="F:glycosyltransferase activity"/>
    <property type="evidence" value="ECO:0007669"/>
    <property type="project" value="UniProtKB-KW"/>
</dbReference>
<proteinExistence type="predicted"/>
<feature type="domain" description="Glycosyltransferase family 28 N-terminal" evidence="2">
    <location>
        <begin position="3"/>
        <end position="60"/>
    </location>
</feature>
<dbReference type="EMBL" id="JAPFQL010000005">
    <property type="protein sequence ID" value="MDC5696088.1"/>
    <property type="molecule type" value="Genomic_DNA"/>
</dbReference>
<protein>
    <submittedName>
        <fullName evidence="3">Glycosyltransferase</fullName>
        <ecNumber evidence="3">2.4.-.-</ecNumber>
    </submittedName>
</protein>
<evidence type="ECO:0000313" key="3">
    <source>
        <dbReference type="EMBL" id="MDC5696088.1"/>
    </source>
</evidence>
<feature type="compositionally biased region" description="Low complexity" evidence="1">
    <location>
        <begin position="60"/>
        <end position="74"/>
    </location>
</feature>
<dbReference type="Pfam" id="PF03033">
    <property type="entry name" value="Glyco_transf_28"/>
    <property type="match status" value="1"/>
</dbReference>
<keyword evidence="3" id="KW-0808">Transferase</keyword>
<feature type="region of interest" description="Disordered" evidence="1">
    <location>
        <begin position="60"/>
        <end position="98"/>
    </location>
</feature>
<comment type="caution">
    <text evidence="3">The sequence shown here is derived from an EMBL/GenBank/DDBJ whole genome shotgun (WGS) entry which is preliminary data.</text>
</comment>
<evidence type="ECO:0000256" key="1">
    <source>
        <dbReference type="SAM" id="MobiDB-lite"/>
    </source>
</evidence>
<gene>
    <name evidence="3" type="ORF">OO014_02375</name>
</gene>